<dbReference type="Gene3D" id="3.40.1190.10">
    <property type="entry name" value="Mur-like, catalytic domain"/>
    <property type="match status" value="1"/>
</dbReference>
<reference evidence="15" key="1">
    <citation type="submission" date="2016-01" db="EMBL/GenBank/DDBJ databases">
        <authorList>
            <person name="Mcilroy J.S."/>
            <person name="Karst M S."/>
            <person name="Albertsen M."/>
        </authorList>
    </citation>
    <scope>NUCLEOTIDE SEQUENCE</scope>
    <source>
        <strain evidence="15">Cfx-K</strain>
    </source>
</reference>
<evidence type="ECO:0000256" key="5">
    <source>
        <dbReference type="ARBA" id="ARBA00022840"/>
    </source>
</evidence>
<dbReference type="GO" id="GO:0005737">
    <property type="term" value="C:cytoplasm"/>
    <property type="evidence" value="ECO:0007669"/>
    <property type="project" value="UniProtKB-SubCell"/>
</dbReference>
<keyword evidence="6 10" id="KW-0133">Cell shape</keyword>
<dbReference type="KEGG" id="pbf:CFX0092_A0860"/>
<dbReference type="InterPro" id="IPR005863">
    <property type="entry name" value="UDP-N-AcMur_synth"/>
</dbReference>
<evidence type="ECO:0000259" key="14">
    <source>
        <dbReference type="Pfam" id="PF08245"/>
    </source>
</evidence>
<comment type="similarity">
    <text evidence="10">Belongs to the MurCDEF family. MurF subfamily.</text>
</comment>
<evidence type="ECO:0000256" key="10">
    <source>
        <dbReference type="HAMAP-Rule" id="MF_02019"/>
    </source>
</evidence>
<keyword evidence="5 10" id="KW-0067">ATP-binding</keyword>
<proteinExistence type="inferred from homology"/>
<evidence type="ECO:0000256" key="4">
    <source>
        <dbReference type="ARBA" id="ARBA00022741"/>
    </source>
</evidence>
<keyword evidence="1 10" id="KW-0963">Cytoplasm</keyword>
<feature type="domain" description="Mur ligase C-terminal" evidence="13">
    <location>
        <begin position="334"/>
        <end position="456"/>
    </location>
</feature>
<keyword evidence="9 10" id="KW-0961">Cell wall biogenesis/degradation</keyword>
<evidence type="ECO:0000313" key="15">
    <source>
        <dbReference type="EMBL" id="CUS02738.2"/>
    </source>
</evidence>
<dbReference type="InterPro" id="IPR036615">
    <property type="entry name" value="Mur_ligase_C_dom_sf"/>
</dbReference>
<dbReference type="GO" id="GO:0051301">
    <property type="term" value="P:cell division"/>
    <property type="evidence" value="ECO:0007669"/>
    <property type="project" value="UniProtKB-KW"/>
</dbReference>
<dbReference type="InterPro" id="IPR035911">
    <property type="entry name" value="MurE/MurF_N"/>
</dbReference>
<dbReference type="UniPathway" id="UPA00219"/>
<keyword evidence="16" id="KW-1185">Reference proteome</keyword>
<feature type="domain" description="Mur ligase central" evidence="14">
    <location>
        <begin position="125"/>
        <end position="311"/>
    </location>
</feature>
<dbReference type="PANTHER" id="PTHR43024">
    <property type="entry name" value="UDP-N-ACETYLMURAMOYL-TRIPEPTIDE--D-ALANYL-D-ALANINE LIGASE"/>
    <property type="match status" value="1"/>
</dbReference>
<evidence type="ECO:0000259" key="13">
    <source>
        <dbReference type="Pfam" id="PF02875"/>
    </source>
</evidence>
<evidence type="ECO:0000256" key="7">
    <source>
        <dbReference type="ARBA" id="ARBA00022984"/>
    </source>
</evidence>
<dbReference type="Pfam" id="PF08245">
    <property type="entry name" value="Mur_ligase_M"/>
    <property type="match status" value="1"/>
</dbReference>
<dbReference type="RefSeq" id="WP_095042315.1">
    <property type="nucleotide sequence ID" value="NZ_LN890655.1"/>
</dbReference>
<evidence type="ECO:0000256" key="11">
    <source>
        <dbReference type="RuleBase" id="RU004136"/>
    </source>
</evidence>
<dbReference type="GO" id="GO:0009252">
    <property type="term" value="P:peptidoglycan biosynthetic process"/>
    <property type="evidence" value="ECO:0007669"/>
    <property type="project" value="UniProtKB-UniRule"/>
</dbReference>
<dbReference type="Proteomes" id="UP000215027">
    <property type="component" value="Chromosome I"/>
</dbReference>
<evidence type="ECO:0000259" key="12">
    <source>
        <dbReference type="Pfam" id="PF01225"/>
    </source>
</evidence>
<accession>A0A160T1P5</accession>
<evidence type="ECO:0000256" key="3">
    <source>
        <dbReference type="ARBA" id="ARBA00022618"/>
    </source>
</evidence>
<dbReference type="AlphaFoldDB" id="A0A160T1P5"/>
<evidence type="ECO:0000256" key="8">
    <source>
        <dbReference type="ARBA" id="ARBA00023306"/>
    </source>
</evidence>
<keyword evidence="8 10" id="KW-0131">Cell cycle</keyword>
<feature type="binding site" evidence="10">
    <location>
        <begin position="127"/>
        <end position="133"/>
    </location>
    <ligand>
        <name>ATP</name>
        <dbReference type="ChEBI" id="CHEBI:30616"/>
    </ligand>
</feature>
<dbReference type="EMBL" id="LN890655">
    <property type="protein sequence ID" value="CUS02738.2"/>
    <property type="molecule type" value="Genomic_DNA"/>
</dbReference>
<dbReference type="Pfam" id="PF02875">
    <property type="entry name" value="Mur_ligase_C"/>
    <property type="match status" value="1"/>
</dbReference>
<dbReference type="NCBIfam" id="TIGR01143">
    <property type="entry name" value="murF"/>
    <property type="match status" value="1"/>
</dbReference>
<dbReference type="PANTHER" id="PTHR43024:SF1">
    <property type="entry name" value="UDP-N-ACETYLMURAMOYL-TRIPEPTIDE--D-ALANYL-D-ALANINE LIGASE"/>
    <property type="match status" value="1"/>
</dbReference>
<dbReference type="Pfam" id="PF01225">
    <property type="entry name" value="Mur_ligase"/>
    <property type="match status" value="1"/>
</dbReference>
<evidence type="ECO:0000256" key="1">
    <source>
        <dbReference type="ARBA" id="ARBA00022490"/>
    </source>
</evidence>
<comment type="function">
    <text evidence="10 11">Involved in cell wall formation. Catalyzes the final step in the synthesis of UDP-N-acetylmuramoyl-pentapeptide, the precursor of murein.</text>
</comment>
<gene>
    <name evidence="10 15" type="primary">murF</name>
    <name evidence="15" type="ORF">CFX0092_A0860</name>
</gene>
<keyword evidence="7 10" id="KW-0573">Peptidoglycan synthesis</keyword>
<dbReference type="GO" id="GO:0005524">
    <property type="term" value="F:ATP binding"/>
    <property type="evidence" value="ECO:0007669"/>
    <property type="project" value="UniProtKB-UniRule"/>
</dbReference>
<dbReference type="GO" id="GO:0008766">
    <property type="term" value="F:UDP-N-acetylmuramoylalanyl-D-glutamyl-2,6-diaminopimelate-D-alanyl-D-alanine ligase activity"/>
    <property type="evidence" value="ECO:0007669"/>
    <property type="project" value="RHEA"/>
</dbReference>
<comment type="pathway">
    <text evidence="10 11">Cell wall biogenesis; peptidoglycan biosynthesis.</text>
</comment>
<dbReference type="SUPFAM" id="SSF53623">
    <property type="entry name" value="MurD-like peptide ligases, catalytic domain"/>
    <property type="match status" value="1"/>
</dbReference>
<organism evidence="15 16">
    <name type="scientific">Candidatus Promineifilum breve</name>
    <dbReference type="NCBI Taxonomy" id="1806508"/>
    <lineage>
        <taxon>Bacteria</taxon>
        <taxon>Bacillati</taxon>
        <taxon>Chloroflexota</taxon>
        <taxon>Ardenticatenia</taxon>
        <taxon>Candidatus Promineifilales</taxon>
        <taxon>Candidatus Promineifilaceae</taxon>
        <taxon>Candidatus Promineifilum</taxon>
    </lineage>
</organism>
<dbReference type="GO" id="GO:0047480">
    <property type="term" value="F:UDP-N-acetylmuramoyl-tripeptide-D-alanyl-D-alanine ligase activity"/>
    <property type="evidence" value="ECO:0007669"/>
    <property type="project" value="UniProtKB-UniRule"/>
</dbReference>
<feature type="domain" description="Mur ligase N-terminal catalytic" evidence="12">
    <location>
        <begin position="32"/>
        <end position="113"/>
    </location>
</feature>
<dbReference type="Gene3D" id="3.40.1390.10">
    <property type="entry name" value="MurE/MurF, N-terminal domain"/>
    <property type="match status" value="1"/>
</dbReference>
<keyword evidence="3 10" id="KW-0132">Cell division</keyword>
<keyword evidence="2 10" id="KW-0436">Ligase</keyword>
<dbReference type="EC" id="6.3.2.10" evidence="10 11"/>
<dbReference type="InterPro" id="IPR051046">
    <property type="entry name" value="MurCDEF_CellWall_CoF430Synth"/>
</dbReference>
<evidence type="ECO:0000256" key="6">
    <source>
        <dbReference type="ARBA" id="ARBA00022960"/>
    </source>
</evidence>
<evidence type="ECO:0000313" key="16">
    <source>
        <dbReference type="Proteomes" id="UP000215027"/>
    </source>
</evidence>
<dbReference type="GO" id="GO:0071555">
    <property type="term" value="P:cell wall organization"/>
    <property type="evidence" value="ECO:0007669"/>
    <property type="project" value="UniProtKB-KW"/>
</dbReference>
<comment type="subcellular location">
    <subcellularLocation>
        <location evidence="10 11">Cytoplasm</location>
    </subcellularLocation>
</comment>
<dbReference type="HAMAP" id="MF_02019">
    <property type="entry name" value="MurF"/>
    <property type="match status" value="1"/>
</dbReference>
<evidence type="ECO:0000256" key="9">
    <source>
        <dbReference type="ARBA" id="ARBA00023316"/>
    </source>
</evidence>
<dbReference type="OrthoDB" id="9801978at2"/>
<name>A0A160T1P5_9CHLR</name>
<dbReference type="Gene3D" id="3.90.190.20">
    <property type="entry name" value="Mur ligase, C-terminal domain"/>
    <property type="match status" value="1"/>
</dbReference>
<dbReference type="SUPFAM" id="SSF63418">
    <property type="entry name" value="MurE/MurF N-terminal domain"/>
    <property type="match status" value="1"/>
</dbReference>
<dbReference type="GO" id="GO:0008360">
    <property type="term" value="P:regulation of cell shape"/>
    <property type="evidence" value="ECO:0007669"/>
    <property type="project" value="UniProtKB-KW"/>
</dbReference>
<dbReference type="InterPro" id="IPR000713">
    <property type="entry name" value="Mur_ligase_N"/>
</dbReference>
<protein>
    <recommendedName>
        <fullName evidence="10 11">UDP-N-acetylmuramoyl-tripeptide--D-alanyl-D-alanine ligase</fullName>
        <ecNumber evidence="10 11">6.3.2.10</ecNumber>
    </recommendedName>
    <alternativeName>
        <fullName evidence="10">D-alanyl-D-alanine-adding enzyme</fullName>
    </alternativeName>
</protein>
<keyword evidence="4 10" id="KW-0547">Nucleotide-binding</keyword>
<comment type="catalytic activity">
    <reaction evidence="10 11">
        <text>D-alanyl-D-alanine + UDP-N-acetyl-alpha-D-muramoyl-L-alanyl-gamma-D-glutamyl-meso-2,6-diaminopimelate + ATP = UDP-N-acetyl-alpha-D-muramoyl-L-alanyl-gamma-D-glutamyl-meso-2,6-diaminopimeloyl-D-alanyl-D-alanine + ADP + phosphate + H(+)</text>
        <dbReference type="Rhea" id="RHEA:28374"/>
        <dbReference type="ChEBI" id="CHEBI:15378"/>
        <dbReference type="ChEBI" id="CHEBI:30616"/>
        <dbReference type="ChEBI" id="CHEBI:43474"/>
        <dbReference type="ChEBI" id="CHEBI:57822"/>
        <dbReference type="ChEBI" id="CHEBI:61386"/>
        <dbReference type="ChEBI" id="CHEBI:83905"/>
        <dbReference type="ChEBI" id="CHEBI:456216"/>
        <dbReference type="EC" id="6.3.2.10"/>
    </reaction>
</comment>
<dbReference type="InterPro" id="IPR013221">
    <property type="entry name" value="Mur_ligase_cen"/>
</dbReference>
<dbReference type="InterPro" id="IPR004101">
    <property type="entry name" value="Mur_ligase_C"/>
</dbReference>
<dbReference type="InterPro" id="IPR036565">
    <property type="entry name" value="Mur-like_cat_sf"/>
</dbReference>
<dbReference type="SUPFAM" id="SSF53244">
    <property type="entry name" value="MurD-like peptide ligases, peptide-binding domain"/>
    <property type="match status" value="1"/>
</dbReference>
<sequence length="472" mass="50616">MKHTGPDLGHILEALTDYRPTREEPAVSSFVVDSREAVPGSVFIAFRGENVDGHDYVADAFARGAIAALVQQPVTGEWATLDTRGGQTAAPERLPVCILVDDTLRALQQISRAWRARFDVRLIGITGSVGKTSTKELTAAVLSQRYQTLKSEGNQNNEIGVPLTLLNLRPEHERAVVEMGMYAQGEIDLLCDLARPVIGVVTMIGPVHLERLGSIEAIVAAKRELVAALPDDGAAVLNLDDPRVMDMAAHTRARVFTYGLDSAADVWADQIESMGLDGVRFTLHHRDEALTVRVPLLGRHSVHTALRAAAVGILEGLGWDEIVAGLGGLSSQLRLVVIPGPRDSLLIDDTYNSSPDSALAALNLLADLDGRRIAVLGDMLELGDAEFQAHRLVGRRAAEVADALITVGRRAQTIGREALGAGLSNAQVQMVEDAPASVGLLEELIRPGDVILIKGSLGMRMDRIVTELGRIA</sequence>
<evidence type="ECO:0000256" key="2">
    <source>
        <dbReference type="ARBA" id="ARBA00022598"/>
    </source>
</evidence>